<organism evidence="1 2">
    <name type="scientific">Pogonomyrmex barbatus</name>
    <name type="common">red harvester ant</name>
    <dbReference type="NCBI Taxonomy" id="144034"/>
    <lineage>
        <taxon>Eukaryota</taxon>
        <taxon>Metazoa</taxon>
        <taxon>Ecdysozoa</taxon>
        <taxon>Arthropoda</taxon>
        <taxon>Hexapoda</taxon>
        <taxon>Insecta</taxon>
        <taxon>Pterygota</taxon>
        <taxon>Neoptera</taxon>
        <taxon>Endopterygota</taxon>
        <taxon>Hymenoptera</taxon>
        <taxon>Apocrita</taxon>
        <taxon>Aculeata</taxon>
        <taxon>Formicoidea</taxon>
        <taxon>Formicidae</taxon>
        <taxon>Myrmicinae</taxon>
        <taxon>Pogonomyrmex</taxon>
    </lineage>
</organism>
<feature type="non-terminal residue" evidence="2">
    <location>
        <position position="1"/>
    </location>
</feature>
<proteinExistence type="predicted"/>
<reference evidence="2" key="1">
    <citation type="submission" date="2025-08" db="UniProtKB">
        <authorList>
            <consortium name="RefSeq"/>
        </authorList>
    </citation>
    <scope>IDENTIFICATION</scope>
</reference>
<name>A0A6I9VS46_9HYME</name>
<dbReference type="KEGG" id="pbar:105423635"/>
<protein>
    <submittedName>
        <fullName evidence="2">Uncharacterized protein LOC105423635</fullName>
    </submittedName>
</protein>
<sequence length="146" mass="17295">VVRPDFILQISSLLLHVERSLFRLCCSVLCKKIRGKYVRSDPPIEYRKILTAEKTTSFRSRIRGTIGADKTLVSLDAESPRRYVEGEVTIHYRSPVRTEAKEPLSEEELARRSAENMRRVYQEERRRKYLQELHDIDSRRHTDNFM</sequence>
<evidence type="ECO:0000313" key="1">
    <source>
        <dbReference type="Proteomes" id="UP000504615"/>
    </source>
</evidence>
<dbReference type="OrthoDB" id="19092at2759"/>
<evidence type="ECO:0000313" key="2">
    <source>
        <dbReference type="RefSeq" id="XP_011631758.1"/>
    </source>
</evidence>
<dbReference type="AlphaFoldDB" id="A0A6I9VS46"/>
<keyword evidence="1" id="KW-1185">Reference proteome</keyword>
<gene>
    <name evidence="2" type="primary">LOC105423635</name>
</gene>
<dbReference type="Proteomes" id="UP000504615">
    <property type="component" value="Unplaced"/>
</dbReference>
<dbReference type="GeneID" id="105423635"/>
<accession>A0A6I9VS46</accession>
<dbReference type="RefSeq" id="XP_011631758.1">
    <property type="nucleotide sequence ID" value="XM_011633456.2"/>
</dbReference>